<evidence type="ECO:0000313" key="1">
    <source>
        <dbReference type="EMBL" id="VUC27260.1"/>
    </source>
</evidence>
<accession>A0ABY6UAP1</accession>
<reference evidence="1 2" key="1">
    <citation type="submission" date="2019-06" db="EMBL/GenBank/DDBJ databases">
        <authorList>
            <person name="Broberg M."/>
        </authorList>
    </citation>
    <scope>NUCLEOTIDE SEQUENCE [LARGE SCALE GENOMIC DNA]</scope>
</reference>
<evidence type="ECO:0000313" key="2">
    <source>
        <dbReference type="Proteomes" id="UP000766486"/>
    </source>
</evidence>
<dbReference type="EMBL" id="CABFNS010000767">
    <property type="protein sequence ID" value="VUC27260.1"/>
    <property type="molecule type" value="Genomic_DNA"/>
</dbReference>
<evidence type="ECO:0008006" key="3">
    <source>
        <dbReference type="Google" id="ProtNLM"/>
    </source>
</evidence>
<organism evidence="1 2">
    <name type="scientific">Bionectria ochroleuca</name>
    <name type="common">Gliocladium roseum</name>
    <dbReference type="NCBI Taxonomy" id="29856"/>
    <lineage>
        <taxon>Eukaryota</taxon>
        <taxon>Fungi</taxon>
        <taxon>Dikarya</taxon>
        <taxon>Ascomycota</taxon>
        <taxon>Pezizomycotina</taxon>
        <taxon>Sordariomycetes</taxon>
        <taxon>Hypocreomycetidae</taxon>
        <taxon>Hypocreales</taxon>
        <taxon>Bionectriaceae</taxon>
        <taxon>Clonostachys</taxon>
    </lineage>
</organism>
<protein>
    <recommendedName>
        <fullName evidence="3">SnoaL-like domain-containing protein</fullName>
    </recommendedName>
</protein>
<proteinExistence type="predicted"/>
<dbReference type="Proteomes" id="UP000766486">
    <property type="component" value="Unassembled WGS sequence"/>
</dbReference>
<keyword evidence="2" id="KW-1185">Reference proteome</keyword>
<sequence length="140" mass="15873">MSSDFPTSFADNKATFEAALMSLFSGPPENAESDFLKVFTPTSTMRVDDKNFDFASFVAQNRRVRERKPKVSITVTQFLRDGKQFADRHDSTTELLDGTRMAAETFMFGQVAEDGRLAWIVETVRHVKKDPIVDTIRLKT</sequence>
<gene>
    <name evidence="1" type="ORF">CLO192961_LOCUS208372</name>
</gene>
<comment type="caution">
    <text evidence="1">The sequence shown here is derived from an EMBL/GenBank/DDBJ whole genome shotgun (WGS) entry which is preliminary data.</text>
</comment>
<name>A0ABY6UAP1_BIOOC</name>